<dbReference type="EMBL" id="CP011391">
    <property type="protein sequence ID" value="AMK54943.1"/>
    <property type="molecule type" value="Genomic_DNA"/>
</dbReference>
<dbReference type="Proteomes" id="UP000069771">
    <property type="component" value="Chromosome"/>
</dbReference>
<organism evidence="1 2">
    <name type="scientific">Faecalibaculum rodentium</name>
    <dbReference type="NCBI Taxonomy" id="1702221"/>
    <lineage>
        <taxon>Bacteria</taxon>
        <taxon>Bacillati</taxon>
        <taxon>Bacillota</taxon>
        <taxon>Erysipelotrichia</taxon>
        <taxon>Erysipelotrichales</taxon>
        <taxon>Erysipelotrichaceae</taxon>
        <taxon>Faecalibaculum</taxon>
    </lineage>
</organism>
<dbReference type="AlphaFoldDB" id="A0A140DWB6"/>
<name>A0A140DWB6_9FIRM</name>
<sequence length="55" mass="5787">MAVPGCYAIQNLSDYGGSGFQQVPICSSAEGSICIDRTPFPQTKKESSGLSFPES</sequence>
<accession>A0A140DWB6</accession>
<dbReference type="KEGG" id="fro:AALO17_18090"/>
<evidence type="ECO:0000313" key="1">
    <source>
        <dbReference type="EMBL" id="AMK54943.1"/>
    </source>
</evidence>
<gene>
    <name evidence="1" type="ORF">AALO17_18090</name>
</gene>
<keyword evidence="2" id="KW-1185">Reference proteome</keyword>
<evidence type="ECO:0000313" key="2">
    <source>
        <dbReference type="Proteomes" id="UP000069771"/>
    </source>
</evidence>
<protein>
    <submittedName>
        <fullName evidence="1">Uncharacterized protein</fullName>
    </submittedName>
</protein>
<reference evidence="1 2" key="1">
    <citation type="journal article" date="2016" name="Gut Pathog.">
        <title>Whole genome sequencing of "Faecalibaculum rodentium" ALO17, isolated from C57BL/6J laboratory mouse feces.</title>
        <authorList>
            <person name="Lim S."/>
            <person name="Chang D.H."/>
            <person name="Ahn S."/>
            <person name="Kim B.C."/>
        </authorList>
    </citation>
    <scope>NUCLEOTIDE SEQUENCE [LARGE SCALE GENOMIC DNA]</scope>
    <source>
        <strain evidence="1 2">Alo17</strain>
    </source>
</reference>
<proteinExistence type="predicted"/>